<protein>
    <submittedName>
        <fullName evidence="3">Uncharacterized protein</fullName>
    </submittedName>
</protein>
<dbReference type="OrthoDB" id="6396372at2759"/>
<dbReference type="GO" id="GO:0016020">
    <property type="term" value="C:membrane"/>
    <property type="evidence" value="ECO:0007669"/>
    <property type="project" value="InterPro"/>
</dbReference>
<feature type="compositionally biased region" description="Low complexity" evidence="1">
    <location>
        <begin position="195"/>
        <end position="223"/>
    </location>
</feature>
<accession>A0A6A4VSB6</accession>
<keyword evidence="2" id="KW-0472">Membrane</keyword>
<dbReference type="Gene3D" id="1.10.1450.10">
    <property type="entry name" value="Tetraspanin"/>
    <property type="match status" value="1"/>
</dbReference>
<evidence type="ECO:0000256" key="1">
    <source>
        <dbReference type="SAM" id="MobiDB-lite"/>
    </source>
</evidence>
<gene>
    <name evidence="3" type="ORF">FJT64_004859</name>
</gene>
<keyword evidence="4" id="KW-1185">Reference proteome</keyword>
<evidence type="ECO:0000256" key="2">
    <source>
        <dbReference type="SAM" id="Phobius"/>
    </source>
</evidence>
<comment type="caution">
    <text evidence="3">The sequence shown here is derived from an EMBL/GenBank/DDBJ whole genome shotgun (WGS) entry which is preliminary data.</text>
</comment>
<name>A0A6A4VSB6_AMPAM</name>
<feature type="region of interest" description="Disordered" evidence="1">
    <location>
        <begin position="165"/>
        <end position="226"/>
    </location>
</feature>
<feature type="transmembrane region" description="Helical" evidence="2">
    <location>
        <begin position="323"/>
        <end position="343"/>
    </location>
</feature>
<dbReference type="AlphaFoldDB" id="A0A6A4VSB6"/>
<proteinExistence type="predicted"/>
<feature type="transmembrane region" description="Helical" evidence="2">
    <location>
        <begin position="93"/>
        <end position="120"/>
    </location>
</feature>
<dbReference type="SUPFAM" id="SSF48652">
    <property type="entry name" value="Tetraspanin"/>
    <property type="match status" value="1"/>
</dbReference>
<feature type="compositionally biased region" description="Polar residues" evidence="1">
    <location>
        <begin position="173"/>
        <end position="187"/>
    </location>
</feature>
<dbReference type="EMBL" id="VIIS01001477">
    <property type="protein sequence ID" value="KAF0297646.1"/>
    <property type="molecule type" value="Genomic_DNA"/>
</dbReference>
<dbReference type="Proteomes" id="UP000440578">
    <property type="component" value="Unassembled WGS sequence"/>
</dbReference>
<organism evidence="3 4">
    <name type="scientific">Amphibalanus amphitrite</name>
    <name type="common">Striped barnacle</name>
    <name type="synonym">Balanus amphitrite</name>
    <dbReference type="NCBI Taxonomy" id="1232801"/>
    <lineage>
        <taxon>Eukaryota</taxon>
        <taxon>Metazoa</taxon>
        <taxon>Ecdysozoa</taxon>
        <taxon>Arthropoda</taxon>
        <taxon>Crustacea</taxon>
        <taxon>Multicrustacea</taxon>
        <taxon>Cirripedia</taxon>
        <taxon>Thoracica</taxon>
        <taxon>Thoracicalcarea</taxon>
        <taxon>Balanomorpha</taxon>
        <taxon>Balanoidea</taxon>
        <taxon>Balanidae</taxon>
        <taxon>Amphibalaninae</taxon>
        <taxon>Amphibalanus</taxon>
    </lineage>
</organism>
<dbReference type="InterPro" id="IPR008952">
    <property type="entry name" value="Tetraspanin_EC2_sf"/>
</dbReference>
<keyword evidence="2" id="KW-1133">Transmembrane helix</keyword>
<reference evidence="3 4" key="1">
    <citation type="submission" date="2019-07" db="EMBL/GenBank/DDBJ databases">
        <title>Draft genome assembly of a fouling barnacle, Amphibalanus amphitrite (Darwin, 1854): The first reference genome for Thecostraca.</title>
        <authorList>
            <person name="Kim W."/>
        </authorList>
    </citation>
    <scope>NUCLEOTIDE SEQUENCE [LARGE SCALE GENOMIC DNA]</scope>
    <source>
        <strain evidence="3">SNU_AA5</strain>
        <tissue evidence="3">Soma without cirri and trophi</tissue>
    </source>
</reference>
<feature type="transmembrane region" description="Helical" evidence="2">
    <location>
        <begin position="64"/>
        <end position="87"/>
    </location>
</feature>
<evidence type="ECO:0000313" key="3">
    <source>
        <dbReference type="EMBL" id="KAF0297646.1"/>
    </source>
</evidence>
<keyword evidence="2" id="KW-0812">Transmembrane</keyword>
<evidence type="ECO:0000313" key="4">
    <source>
        <dbReference type="Proteomes" id="UP000440578"/>
    </source>
</evidence>
<sequence length="360" mass="38669">MDRKKSVTTRIHQPPAPPCWFRTVFYLSFGAWVLLQAATEYYTTRCLHIYTHLPIFEKEKQVTAAFLNIVSVGILTVFLVLSFIYGICTVSKLIVLSSSAFLSTLLILNILAVGILISAWTSVLWPGNKRVLTIYHKNVSKEYWRGEIRAWAAYYPLPAGGGSTTAGPSAPSLPSTAGPTGTPSSRANGDPTPQPAANDTAPAAGGNGTDTTGGPSTGAPATDDLGRRSTWVESRALHQLRFFQHRAFCCGIEGPADYELLNAQTPPSCVCRDEGHQYGQHVRPPCTARAHTLANGTVSAVWRTGCLQVKRELMDGLVSLRDMLAATVALQAAVMALGLVLGLNMPSSLSDDSDDEGGDY</sequence>